<evidence type="ECO:0000256" key="1">
    <source>
        <dbReference type="SAM" id="Phobius"/>
    </source>
</evidence>
<keyword evidence="1" id="KW-1133">Transmembrane helix</keyword>
<accession>A0A3L8DMX5</accession>
<dbReference type="AlphaFoldDB" id="A0A3L8DMX5"/>
<feature type="transmembrane region" description="Helical" evidence="1">
    <location>
        <begin position="12"/>
        <end position="28"/>
    </location>
</feature>
<protein>
    <submittedName>
        <fullName evidence="2">Uncharacterized protein</fullName>
    </submittedName>
</protein>
<name>A0A3L8DMX5_OOCBI</name>
<reference evidence="2 3" key="1">
    <citation type="journal article" date="2018" name="Genome Res.">
        <title>The genomic architecture and molecular evolution of ant odorant receptors.</title>
        <authorList>
            <person name="McKenzie S.K."/>
            <person name="Kronauer D.J.C."/>
        </authorList>
    </citation>
    <scope>NUCLEOTIDE SEQUENCE [LARGE SCALE GENOMIC DNA]</scope>
    <source>
        <strain evidence="2">Clonal line C1</strain>
    </source>
</reference>
<comment type="caution">
    <text evidence="2">The sequence shown here is derived from an EMBL/GenBank/DDBJ whole genome shotgun (WGS) entry which is preliminary data.</text>
</comment>
<dbReference type="EMBL" id="QOIP01000006">
    <property type="protein sequence ID" value="RLU21542.1"/>
    <property type="molecule type" value="Genomic_DNA"/>
</dbReference>
<evidence type="ECO:0000313" key="2">
    <source>
        <dbReference type="EMBL" id="RLU21542.1"/>
    </source>
</evidence>
<evidence type="ECO:0000313" key="3">
    <source>
        <dbReference type="Proteomes" id="UP000279307"/>
    </source>
</evidence>
<organism evidence="2 3">
    <name type="scientific">Ooceraea biroi</name>
    <name type="common">Clonal raider ant</name>
    <name type="synonym">Cerapachys biroi</name>
    <dbReference type="NCBI Taxonomy" id="2015173"/>
    <lineage>
        <taxon>Eukaryota</taxon>
        <taxon>Metazoa</taxon>
        <taxon>Ecdysozoa</taxon>
        <taxon>Arthropoda</taxon>
        <taxon>Hexapoda</taxon>
        <taxon>Insecta</taxon>
        <taxon>Pterygota</taxon>
        <taxon>Neoptera</taxon>
        <taxon>Endopterygota</taxon>
        <taxon>Hymenoptera</taxon>
        <taxon>Apocrita</taxon>
        <taxon>Aculeata</taxon>
        <taxon>Formicoidea</taxon>
        <taxon>Formicidae</taxon>
        <taxon>Dorylinae</taxon>
        <taxon>Ooceraea</taxon>
    </lineage>
</organism>
<sequence length="129" mass="14705">MANGIVFSLKNIILLLMIWVHYSIIFLWRPCAWRTAARPPHYAPRARALSSPYNVSPPHVASDKTSLASNAFARRDIKGLATRTLKRKFNRRKASSQHLSRFTLAAGIRPTVARLPFLQNGPDLHKERY</sequence>
<proteinExistence type="predicted"/>
<keyword evidence="1" id="KW-0472">Membrane</keyword>
<dbReference type="Proteomes" id="UP000279307">
    <property type="component" value="Chromosome 6"/>
</dbReference>
<keyword evidence="1" id="KW-0812">Transmembrane</keyword>
<gene>
    <name evidence="2" type="ORF">DMN91_005915</name>
</gene>